<protein>
    <submittedName>
        <fullName evidence="2">Uncharacterized protein</fullName>
    </submittedName>
</protein>
<evidence type="ECO:0000313" key="3">
    <source>
        <dbReference type="Proteomes" id="UP001189429"/>
    </source>
</evidence>
<proteinExistence type="predicted"/>
<accession>A0ABN9WAZ4</accession>
<sequence>MPVATRPLLEECLENCAPFRSTARRSGATGRAEGPGGILFPKTTKSQTDRIKHAKHSCDYSTLVRGGGLQNAFPSSKINLINLAHGGTTSSVVLGGIGLLFQSLGDLNIDIVILDTLVNDASEGKRWGTATASPLTAERVVSITYEGLVRAVHDQYPKTMLVSLFTGCPKCHRMKPHQHAIANHFNIPHIDYGSLVLAHPEDPRIWNGKNHPDWMGHQLVADVIAGVWDKVLEKSCANADTDSHVWPSAPFNKEEELALFPSCRHPMSWFSAFESIKPHSKVPQPSYLDGWRLFEDRPGKPGWISETPSVNSRAIMRVPLKFGPEPKLAVTFLRSYEGMGDADLVMNGRTATLHGLWGSENVEKVSQSFVAWFNAGINLSQPQFGEGGANGFGIAPNQEAELEIQSSGSRFKIIEISSC</sequence>
<reference evidence="2" key="1">
    <citation type="submission" date="2023-10" db="EMBL/GenBank/DDBJ databases">
        <authorList>
            <person name="Chen Y."/>
            <person name="Shah S."/>
            <person name="Dougan E. K."/>
            <person name="Thang M."/>
            <person name="Chan C."/>
        </authorList>
    </citation>
    <scope>NUCLEOTIDE SEQUENCE [LARGE SCALE GENOMIC DNA]</scope>
</reference>
<dbReference type="PANTHER" id="PTHR34407">
    <property type="entry name" value="EXPRESSED PROTEIN"/>
    <property type="match status" value="1"/>
</dbReference>
<keyword evidence="3" id="KW-1185">Reference proteome</keyword>
<feature type="region of interest" description="Disordered" evidence="1">
    <location>
        <begin position="24"/>
        <end position="45"/>
    </location>
</feature>
<dbReference type="Gene3D" id="3.40.50.1110">
    <property type="entry name" value="SGNH hydrolase"/>
    <property type="match status" value="1"/>
</dbReference>
<comment type="caution">
    <text evidence="2">The sequence shown here is derived from an EMBL/GenBank/DDBJ whole genome shotgun (WGS) entry which is preliminary data.</text>
</comment>
<organism evidence="2 3">
    <name type="scientific">Prorocentrum cordatum</name>
    <dbReference type="NCBI Taxonomy" id="2364126"/>
    <lineage>
        <taxon>Eukaryota</taxon>
        <taxon>Sar</taxon>
        <taxon>Alveolata</taxon>
        <taxon>Dinophyceae</taxon>
        <taxon>Prorocentrales</taxon>
        <taxon>Prorocentraceae</taxon>
        <taxon>Prorocentrum</taxon>
    </lineage>
</organism>
<evidence type="ECO:0000313" key="2">
    <source>
        <dbReference type="EMBL" id="CAK0883422.1"/>
    </source>
</evidence>
<dbReference type="SUPFAM" id="SSF52266">
    <property type="entry name" value="SGNH hydrolase"/>
    <property type="match status" value="1"/>
</dbReference>
<dbReference type="CDD" id="cd00229">
    <property type="entry name" value="SGNH_hydrolase"/>
    <property type="match status" value="1"/>
</dbReference>
<dbReference type="EMBL" id="CAUYUJ010018413">
    <property type="protein sequence ID" value="CAK0883422.1"/>
    <property type="molecule type" value="Genomic_DNA"/>
</dbReference>
<dbReference type="PANTHER" id="PTHR34407:SF1">
    <property type="entry name" value="SGNH HYDROLASE-TYPE ESTERASE DOMAIN-CONTAINING PROTEIN"/>
    <property type="match status" value="1"/>
</dbReference>
<dbReference type="Proteomes" id="UP001189429">
    <property type="component" value="Unassembled WGS sequence"/>
</dbReference>
<gene>
    <name evidence="2" type="ORF">PCOR1329_LOCUS65640</name>
</gene>
<dbReference type="InterPro" id="IPR036514">
    <property type="entry name" value="SGNH_hydro_sf"/>
</dbReference>
<evidence type="ECO:0000256" key="1">
    <source>
        <dbReference type="SAM" id="MobiDB-lite"/>
    </source>
</evidence>
<name>A0ABN9WAZ4_9DINO</name>